<name>A0A2H0R5C1_9BACT</name>
<organism evidence="2 3">
    <name type="scientific">Candidatus Yanofskybacteria bacterium CG10_big_fil_rev_8_21_14_0_10_37_15</name>
    <dbReference type="NCBI Taxonomy" id="1975097"/>
    <lineage>
        <taxon>Bacteria</taxon>
        <taxon>Candidatus Yanofskyibacteriota</taxon>
    </lineage>
</organism>
<dbReference type="Proteomes" id="UP000230208">
    <property type="component" value="Unassembled WGS sequence"/>
</dbReference>
<keyword evidence="1" id="KW-0472">Membrane</keyword>
<proteinExistence type="predicted"/>
<dbReference type="EMBL" id="PCXP01000024">
    <property type="protein sequence ID" value="PIR41721.1"/>
    <property type="molecule type" value="Genomic_DNA"/>
</dbReference>
<dbReference type="AlphaFoldDB" id="A0A2H0R5C1"/>
<sequence length="380" mass="43880">MRHKIIFFIVATILIPISVCVYGQKVVPIKVETLDTTPTTVITGQALKQVYIIKFIDLSHLGEEIIIEEEALDQKFLGDFDVLSFEIDRETKQGQFLENWWYLNYTLRVINPKKGPQVIPSFTIPWKHKKSGQERNDPGIEIDYGLKTEEVNLNYVTTIPEKITSLAIRDRIDFGIFRTRGLVFYIASWILLIFPLGFWLAVFVRRFRHSSDVNSPEKENVKIEEVFLVDSKNTKISLWKARKNLRKYIRKLKRMGSHSGEFSFDAPGIMPGLYGALMDFLRITIPHSTIGTTGVEMLDLVKKMKNGFKNESVRRLAERAACYQNHIEESGKINYFWPTDPVDDAKSLNSSLRRTGRLSILIGPAHFIKNFFKKIFNRGK</sequence>
<comment type="caution">
    <text evidence="2">The sequence shown here is derived from an EMBL/GenBank/DDBJ whole genome shotgun (WGS) entry which is preliminary data.</text>
</comment>
<accession>A0A2H0R5C1</accession>
<protein>
    <submittedName>
        <fullName evidence="2">Uncharacterized protein</fullName>
    </submittedName>
</protein>
<feature type="transmembrane region" description="Helical" evidence="1">
    <location>
        <begin position="182"/>
        <end position="204"/>
    </location>
</feature>
<keyword evidence="1" id="KW-0812">Transmembrane</keyword>
<evidence type="ECO:0000313" key="3">
    <source>
        <dbReference type="Proteomes" id="UP000230208"/>
    </source>
</evidence>
<keyword evidence="1" id="KW-1133">Transmembrane helix</keyword>
<evidence type="ECO:0000313" key="2">
    <source>
        <dbReference type="EMBL" id="PIR41721.1"/>
    </source>
</evidence>
<reference evidence="2 3" key="1">
    <citation type="submission" date="2017-09" db="EMBL/GenBank/DDBJ databases">
        <title>Depth-based differentiation of microbial function through sediment-hosted aquifers and enrichment of novel symbionts in the deep terrestrial subsurface.</title>
        <authorList>
            <person name="Probst A.J."/>
            <person name="Ladd B."/>
            <person name="Jarett J.K."/>
            <person name="Geller-Mcgrath D.E."/>
            <person name="Sieber C.M."/>
            <person name="Emerson J.B."/>
            <person name="Anantharaman K."/>
            <person name="Thomas B.C."/>
            <person name="Malmstrom R."/>
            <person name="Stieglmeier M."/>
            <person name="Klingl A."/>
            <person name="Woyke T."/>
            <person name="Ryan C.M."/>
            <person name="Banfield J.F."/>
        </authorList>
    </citation>
    <scope>NUCLEOTIDE SEQUENCE [LARGE SCALE GENOMIC DNA]</scope>
    <source>
        <strain evidence="2">CG10_big_fil_rev_8_21_14_0_10_37_15</strain>
    </source>
</reference>
<evidence type="ECO:0000256" key="1">
    <source>
        <dbReference type="SAM" id="Phobius"/>
    </source>
</evidence>
<gene>
    <name evidence="2" type="ORF">COV30_02225</name>
</gene>